<keyword evidence="6" id="KW-0255">Endonuclease</keyword>
<evidence type="ECO:0000256" key="3">
    <source>
        <dbReference type="SAM" id="MobiDB-lite"/>
    </source>
</evidence>
<dbReference type="Pfam" id="PF13613">
    <property type="entry name" value="HTH_Tnp_4"/>
    <property type="match status" value="1"/>
</dbReference>
<dbReference type="InterPro" id="IPR027805">
    <property type="entry name" value="Transposase_HTH_dom"/>
</dbReference>
<dbReference type="AlphaFoldDB" id="A0A1I2UTG8"/>
<dbReference type="EMBL" id="FONR01000029">
    <property type="protein sequence ID" value="SFG79579.1"/>
    <property type="molecule type" value="Genomic_DNA"/>
</dbReference>
<gene>
    <name evidence="6" type="ORF">SAMN02787118_12912</name>
</gene>
<feature type="domain" description="DDE Tnp4" evidence="4">
    <location>
        <begin position="150"/>
        <end position="313"/>
    </location>
</feature>
<evidence type="ECO:0000313" key="6">
    <source>
        <dbReference type="EMBL" id="SFG79579.1"/>
    </source>
</evidence>
<evidence type="ECO:0000259" key="5">
    <source>
        <dbReference type="Pfam" id="PF13613"/>
    </source>
</evidence>
<evidence type="ECO:0000256" key="2">
    <source>
        <dbReference type="ARBA" id="ARBA00022723"/>
    </source>
</evidence>
<evidence type="ECO:0000313" key="7">
    <source>
        <dbReference type="Proteomes" id="UP000181942"/>
    </source>
</evidence>
<reference evidence="6 7" key="1">
    <citation type="submission" date="2016-10" db="EMBL/GenBank/DDBJ databases">
        <authorList>
            <person name="de Groot N.N."/>
        </authorList>
    </citation>
    <scope>NUCLEOTIDE SEQUENCE [LARGE SCALE GENOMIC DNA]</scope>
    <source>
        <strain evidence="6 7">OK461</strain>
    </source>
</reference>
<dbReference type="GO" id="GO:0004519">
    <property type="term" value="F:endonuclease activity"/>
    <property type="evidence" value="ECO:0007669"/>
    <property type="project" value="UniProtKB-KW"/>
</dbReference>
<dbReference type="GO" id="GO:0046872">
    <property type="term" value="F:metal ion binding"/>
    <property type="evidence" value="ECO:0007669"/>
    <property type="project" value="UniProtKB-KW"/>
</dbReference>
<organism evidence="6 7">
    <name type="scientific">Streptomyces mirabilis</name>
    <dbReference type="NCBI Taxonomy" id="68239"/>
    <lineage>
        <taxon>Bacteria</taxon>
        <taxon>Bacillati</taxon>
        <taxon>Actinomycetota</taxon>
        <taxon>Actinomycetes</taxon>
        <taxon>Kitasatosporales</taxon>
        <taxon>Streptomycetaceae</taxon>
        <taxon>Streptomyces</taxon>
    </lineage>
</organism>
<proteinExistence type="predicted"/>
<dbReference type="InterPro" id="IPR027806">
    <property type="entry name" value="HARBI1_dom"/>
</dbReference>
<keyword evidence="6" id="KW-0378">Hydrolase</keyword>
<keyword evidence="2" id="KW-0479">Metal-binding</keyword>
<feature type="region of interest" description="Disordered" evidence="3">
    <location>
        <begin position="241"/>
        <end position="273"/>
    </location>
</feature>
<dbReference type="Pfam" id="PF13359">
    <property type="entry name" value="DDE_Tnp_4"/>
    <property type="match status" value="1"/>
</dbReference>
<feature type="compositionally biased region" description="Basic and acidic residues" evidence="3">
    <location>
        <begin position="249"/>
        <end position="268"/>
    </location>
</feature>
<dbReference type="Proteomes" id="UP000181942">
    <property type="component" value="Unassembled WGS sequence"/>
</dbReference>
<keyword evidence="6" id="KW-0540">Nuclease</keyword>
<feature type="domain" description="Transposase Helix-turn-helix" evidence="5">
    <location>
        <begin position="72"/>
        <end position="120"/>
    </location>
</feature>
<evidence type="ECO:0000256" key="1">
    <source>
        <dbReference type="ARBA" id="ARBA00001968"/>
    </source>
</evidence>
<sequence length="339" mass="38128">MVKAARVDSGVMMSQARVAMSQSAICGLSEEHLRELTAELAPRWEARRESGRHDRRGDARRREAGAGPKYELVFVDRLLATLAHLWTGLTHTALGVIYAVGSSTIDRAIAESRPLLAERGFAVPDQPGLRLRTLADVFAYAEAENVPLRIDGMETQIRRPKAGRPGRRAFVSGKRKQNTIKTTTISDGQGRTLWSGATRPGRMHDQTAMRTEGIAEQFRQHPGMKAEVDDGYRGLANEFPEQVSAPPKKPKEHDKDDAPPTEKYGWREMKRRQSSRRICVEHANAEHRQWRPLQRYTGRRETYAETHRAVAALVSDRAARRPTRRKPSTELVLVRAATC</sequence>
<evidence type="ECO:0000259" key="4">
    <source>
        <dbReference type="Pfam" id="PF13359"/>
    </source>
</evidence>
<name>A0A1I2UTG8_9ACTN</name>
<protein>
    <submittedName>
        <fullName evidence="6">Helix-turn-helix of DDE superfamily endonuclease</fullName>
    </submittedName>
</protein>
<comment type="cofactor">
    <cofactor evidence="1">
        <name>a divalent metal cation</name>
        <dbReference type="ChEBI" id="CHEBI:60240"/>
    </cofactor>
</comment>
<accession>A0A1I2UTG8</accession>